<dbReference type="InterPro" id="IPR001128">
    <property type="entry name" value="Cyt_P450"/>
</dbReference>
<dbReference type="InterPro" id="IPR008066">
    <property type="entry name" value="Cyt_P450_E_grp-I_CYP1"/>
</dbReference>
<evidence type="ECO:0000313" key="5">
    <source>
        <dbReference type="Proteomes" id="UP001217089"/>
    </source>
</evidence>
<dbReference type="PRINTS" id="PR00463">
    <property type="entry name" value="EP450I"/>
</dbReference>
<keyword evidence="2" id="KW-0479">Metal-binding</keyword>
<evidence type="ECO:0000313" key="4">
    <source>
        <dbReference type="EMBL" id="KAJ8297844.1"/>
    </source>
</evidence>
<dbReference type="SUPFAM" id="SSF48264">
    <property type="entry name" value="Cytochrome P450"/>
    <property type="match status" value="1"/>
</dbReference>
<sequence>MILTLALIVISTLLFWMMIRKPKGIPPGPISFVPIFGNLTDLDPKHALTTLRKYRDRYGDIYSLKMGTRLAIIVNGQDTIKDILVKNADNFSNRPDMFIFREISKFQGLVGSSGSLWKEHRTFALSTLRLFGFGKKSLETDIKEEIKMCLQVLEDTNGKPYDIQNLIHANISNVTCALVFGKRFEHTDPKFVNIVKTMDENFKNAGFASVLNFIPFLKYLPGDLFKAKLTLKNVNYVLELLQDLIKEHEESYDENNIRDYVDAYIKQMKSQEKEENNEQLLRSVSDLFVAGTETTATTIRWTILYFLHYPEVQEKMRIEIEEVVGNSRFPTMDDRSQLPYCEATITEILRCANIAPLSVPHTCDKNMMYKGYTIPKNTVIIPNLDSVMSDPALFPKPEKFEPLRFIDDQGKLCGQEKGLSWRSSC</sequence>
<evidence type="ECO:0000256" key="3">
    <source>
        <dbReference type="ARBA" id="ARBA00023004"/>
    </source>
</evidence>
<protein>
    <submittedName>
        <fullName evidence="4">Uncharacterized protein</fullName>
    </submittedName>
</protein>
<comment type="similarity">
    <text evidence="1">Belongs to the cytochrome P450 family.</text>
</comment>
<organism evidence="4 5">
    <name type="scientific">Tegillarca granosa</name>
    <name type="common">Malaysian cockle</name>
    <name type="synonym">Anadara granosa</name>
    <dbReference type="NCBI Taxonomy" id="220873"/>
    <lineage>
        <taxon>Eukaryota</taxon>
        <taxon>Metazoa</taxon>
        <taxon>Spiralia</taxon>
        <taxon>Lophotrochozoa</taxon>
        <taxon>Mollusca</taxon>
        <taxon>Bivalvia</taxon>
        <taxon>Autobranchia</taxon>
        <taxon>Pteriomorphia</taxon>
        <taxon>Arcoida</taxon>
        <taxon>Arcoidea</taxon>
        <taxon>Arcidae</taxon>
        <taxon>Tegillarca</taxon>
    </lineage>
</organism>
<dbReference type="InterPro" id="IPR002401">
    <property type="entry name" value="Cyt_P450_E_grp-I"/>
</dbReference>
<gene>
    <name evidence="4" type="ORF">KUTeg_024375</name>
</gene>
<dbReference type="PRINTS" id="PR01683">
    <property type="entry name" value="EP450ICYP1A"/>
</dbReference>
<reference evidence="4 5" key="1">
    <citation type="submission" date="2022-12" db="EMBL/GenBank/DDBJ databases">
        <title>Chromosome-level genome of Tegillarca granosa.</title>
        <authorList>
            <person name="Kim J."/>
        </authorList>
    </citation>
    <scope>NUCLEOTIDE SEQUENCE [LARGE SCALE GENOMIC DNA]</scope>
    <source>
        <strain evidence="4">Teg-2019</strain>
        <tissue evidence="4">Adductor muscle</tissue>
    </source>
</reference>
<keyword evidence="3" id="KW-0408">Iron</keyword>
<dbReference type="InterPro" id="IPR036396">
    <property type="entry name" value="Cyt_P450_sf"/>
</dbReference>
<evidence type="ECO:0000256" key="2">
    <source>
        <dbReference type="ARBA" id="ARBA00022723"/>
    </source>
</evidence>
<dbReference type="PANTHER" id="PTHR24300">
    <property type="entry name" value="CYTOCHROME P450 508A4-RELATED"/>
    <property type="match status" value="1"/>
</dbReference>
<accession>A0ABQ9DX48</accession>
<dbReference type="EMBL" id="JARBDR010000923">
    <property type="protein sequence ID" value="KAJ8297844.1"/>
    <property type="molecule type" value="Genomic_DNA"/>
</dbReference>
<dbReference type="Pfam" id="PF00067">
    <property type="entry name" value="p450"/>
    <property type="match status" value="1"/>
</dbReference>
<dbReference type="PRINTS" id="PR00385">
    <property type="entry name" value="P450"/>
</dbReference>
<dbReference type="Proteomes" id="UP001217089">
    <property type="component" value="Unassembled WGS sequence"/>
</dbReference>
<proteinExistence type="inferred from homology"/>
<comment type="caution">
    <text evidence="4">The sequence shown here is derived from an EMBL/GenBank/DDBJ whole genome shotgun (WGS) entry which is preliminary data.</text>
</comment>
<dbReference type="InterPro" id="IPR050182">
    <property type="entry name" value="Cytochrome_P450_fam2"/>
</dbReference>
<name>A0ABQ9DX48_TEGGR</name>
<keyword evidence="5" id="KW-1185">Reference proteome</keyword>
<dbReference type="PANTHER" id="PTHR24300:SF375">
    <property type="entry name" value="CYTOCHROME P450 FAMILY"/>
    <property type="match status" value="1"/>
</dbReference>
<evidence type="ECO:0000256" key="1">
    <source>
        <dbReference type="ARBA" id="ARBA00010617"/>
    </source>
</evidence>
<dbReference type="Gene3D" id="1.10.630.10">
    <property type="entry name" value="Cytochrome P450"/>
    <property type="match status" value="1"/>
</dbReference>